<dbReference type="InterPro" id="IPR020635">
    <property type="entry name" value="Tyr_kinase_cat_dom"/>
</dbReference>
<evidence type="ECO:0000259" key="3">
    <source>
        <dbReference type="PROSITE" id="PS50011"/>
    </source>
</evidence>
<dbReference type="SMART" id="SM00219">
    <property type="entry name" value="TyrKc"/>
    <property type="match status" value="1"/>
</dbReference>
<dbReference type="InterPro" id="IPR001245">
    <property type="entry name" value="Ser-Thr/Tyr_kinase_cat_dom"/>
</dbReference>
<proteinExistence type="predicted"/>
<evidence type="ECO:0000256" key="2">
    <source>
        <dbReference type="ARBA" id="ARBA00022840"/>
    </source>
</evidence>
<accession>A0ABN7NMR2</accession>
<dbReference type="InterPro" id="IPR000719">
    <property type="entry name" value="Prot_kinase_dom"/>
</dbReference>
<keyword evidence="5" id="KW-1185">Reference proteome</keyword>
<keyword evidence="1" id="KW-0547">Nucleotide-binding</keyword>
<dbReference type="Pfam" id="PF07714">
    <property type="entry name" value="PK_Tyr_Ser-Thr"/>
    <property type="match status" value="1"/>
</dbReference>
<evidence type="ECO:0000256" key="1">
    <source>
        <dbReference type="ARBA" id="ARBA00022741"/>
    </source>
</evidence>
<evidence type="ECO:0000313" key="4">
    <source>
        <dbReference type="EMBL" id="CAG2055714.1"/>
    </source>
</evidence>
<feature type="non-terminal residue" evidence="4">
    <location>
        <position position="144"/>
    </location>
</feature>
<organism evidence="4 5">
    <name type="scientific">Timema podura</name>
    <name type="common">Walking stick</name>
    <dbReference type="NCBI Taxonomy" id="61482"/>
    <lineage>
        <taxon>Eukaryota</taxon>
        <taxon>Metazoa</taxon>
        <taxon>Ecdysozoa</taxon>
        <taxon>Arthropoda</taxon>
        <taxon>Hexapoda</taxon>
        <taxon>Insecta</taxon>
        <taxon>Pterygota</taxon>
        <taxon>Neoptera</taxon>
        <taxon>Polyneoptera</taxon>
        <taxon>Phasmatodea</taxon>
        <taxon>Timematodea</taxon>
        <taxon>Timematoidea</taxon>
        <taxon>Timematidae</taxon>
        <taxon>Timema</taxon>
    </lineage>
</organism>
<feature type="domain" description="Protein kinase" evidence="3">
    <location>
        <begin position="1"/>
        <end position="144"/>
    </location>
</feature>
<dbReference type="InterPro" id="IPR050198">
    <property type="entry name" value="Non-receptor_tyrosine_kinases"/>
</dbReference>
<dbReference type="InterPro" id="IPR011009">
    <property type="entry name" value="Kinase-like_dom_sf"/>
</dbReference>
<gene>
    <name evidence="4" type="ORF">TPAB3V08_LOCUS2714</name>
</gene>
<reference evidence="4" key="1">
    <citation type="submission" date="2021-03" db="EMBL/GenBank/DDBJ databases">
        <authorList>
            <person name="Tran Van P."/>
        </authorList>
    </citation>
    <scope>NUCLEOTIDE SEQUENCE</scope>
</reference>
<dbReference type="EMBL" id="CAJPIN010002817">
    <property type="protein sequence ID" value="CAG2055714.1"/>
    <property type="molecule type" value="Genomic_DNA"/>
</dbReference>
<comment type="caution">
    <text evidence="4">The sequence shown here is derived from an EMBL/GenBank/DDBJ whole genome shotgun (WGS) entry which is preliminary data.</text>
</comment>
<evidence type="ECO:0000313" key="5">
    <source>
        <dbReference type="Proteomes" id="UP001153148"/>
    </source>
</evidence>
<name>A0ABN7NMR2_TIMPD</name>
<protein>
    <recommendedName>
        <fullName evidence="3">Protein kinase domain-containing protein</fullName>
    </recommendedName>
</protein>
<dbReference type="PANTHER" id="PTHR24418">
    <property type="entry name" value="TYROSINE-PROTEIN KINASE"/>
    <property type="match status" value="1"/>
</dbReference>
<dbReference type="Gene3D" id="1.10.510.10">
    <property type="entry name" value="Transferase(Phosphotransferase) domain 1"/>
    <property type="match status" value="1"/>
</dbReference>
<dbReference type="PROSITE" id="PS50011">
    <property type="entry name" value="PROTEIN_KINASE_DOM"/>
    <property type="match status" value="1"/>
</dbReference>
<dbReference type="PRINTS" id="PR00109">
    <property type="entry name" value="TYRKINASE"/>
</dbReference>
<sequence>MTYLEAHQFVHRDLAARNILLASRHQAKISDFGLSRALGGDQYYKATQGGRWPIKWYAPESFNFGTFSHASDVWSFGVTLWEMFSFGQQPYGELRGAELLVSSPSDGFIDPTTDLCFYTLRAPWISERSKRTAASTREDRLSRY</sequence>
<dbReference type="Proteomes" id="UP001153148">
    <property type="component" value="Unassembled WGS sequence"/>
</dbReference>
<dbReference type="InterPro" id="IPR008266">
    <property type="entry name" value="Tyr_kinase_AS"/>
</dbReference>
<dbReference type="SUPFAM" id="SSF56112">
    <property type="entry name" value="Protein kinase-like (PK-like)"/>
    <property type="match status" value="1"/>
</dbReference>
<keyword evidence="2" id="KW-0067">ATP-binding</keyword>
<dbReference type="PROSITE" id="PS00109">
    <property type="entry name" value="PROTEIN_KINASE_TYR"/>
    <property type="match status" value="1"/>
</dbReference>